<organism evidence="1 2">
    <name type="scientific">Cichorium intybus</name>
    <name type="common">Chicory</name>
    <dbReference type="NCBI Taxonomy" id="13427"/>
    <lineage>
        <taxon>Eukaryota</taxon>
        <taxon>Viridiplantae</taxon>
        <taxon>Streptophyta</taxon>
        <taxon>Embryophyta</taxon>
        <taxon>Tracheophyta</taxon>
        <taxon>Spermatophyta</taxon>
        <taxon>Magnoliopsida</taxon>
        <taxon>eudicotyledons</taxon>
        <taxon>Gunneridae</taxon>
        <taxon>Pentapetalae</taxon>
        <taxon>asterids</taxon>
        <taxon>campanulids</taxon>
        <taxon>Asterales</taxon>
        <taxon>Asteraceae</taxon>
        <taxon>Cichorioideae</taxon>
        <taxon>Cichorieae</taxon>
        <taxon>Cichoriinae</taxon>
        <taxon>Cichorium</taxon>
    </lineage>
</organism>
<keyword evidence="2" id="KW-1185">Reference proteome</keyword>
<evidence type="ECO:0000313" key="2">
    <source>
        <dbReference type="Proteomes" id="UP001055811"/>
    </source>
</evidence>
<accession>A0ACB9D0C0</accession>
<dbReference type="Proteomes" id="UP001055811">
    <property type="component" value="Linkage Group LG05"/>
</dbReference>
<evidence type="ECO:0000313" key="1">
    <source>
        <dbReference type="EMBL" id="KAI3739966.1"/>
    </source>
</evidence>
<name>A0ACB9D0C0_CICIN</name>
<gene>
    <name evidence="1" type="ORF">L2E82_30380</name>
</gene>
<sequence>MSSPHLSSLKPTMIKRSHDSVRYWSSQEARCIFCLPKDNELRLVAGDELRLRYSGDAAHLAWQSVGHVIKLTAQEKVALELHASQVIEKESSESNSKMRGVRMRDAKRKYKYSTGVETRW</sequence>
<dbReference type="EMBL" id="CM042013">
    <property type="protein sequence ID" value="KAI3739966.1"/>
    <property type="molecule type" value="Genomic_DNA"/>
</dbReference>
<protein>
    <submittedName>
        <fullName evidence="1">Uncharacterized protein</fullName>
    </submittedName>
</protein>
<reference evidence="2" key="1">
    <citation type="journal article" date="2022" name="Mol. Ecol. Resour.">
        <title>The genomes of chicory, endive, great burdock and yacon provide insights into Asteraceae palaeo-polyploidization history and plant inulin production.</title>
        <authorList>
            <person name="Fan W."/>
            <person name="Wang S."/>
            <person name="Wang H."/>
            <person name="Wang A."/>
            <person name="Jiang F."/>
            <person name="Liu H."/>
            <person name="Zhao H."/>
            <person name="Xu D."/>
            <person name="Zhang Y."/>
        </authorList>
    </citation>
    <scope>NUCLEOTIDE SEQUENCE [LARGE SCALE GENOMIC DNA]</scope>
    <source>
        <strain evidence="2">cv. Punajuju</strain>
    </source>
</reference>
<comment type="caution">
    <text evidence="1">The sequence shown here is derived from an EMBL/GenBank/DDBJ whole genome shotgun (WGS) entry which is preliminary data.</text>
</comment>
<reference evidence="1 2" key="2">
    <citation type="journal article" date="2022" name="Mol. Ecol. Resour.">
        <title>The genomes of chicory, endive, great burdock and yacon provide insights into Asteraceae paleo-polyploidization history and plant inulin production.</title>
        <authorList>
            <person name="Fan W."/>
            <person name="Wang S."/>
            <person name="Wang H."/>
            <person name="Wang A."/>
            <person name="Jiang F."/>
            <person name="Liu H."/>
            <person name="Zhao H."/>
            <person name="Xu D."/>
            <person name="Zhang Y."/>
        </authorList>
    </citation>
    <scope>NUCLEOTIDE SEQUENCE [LARGE SCALE GENOMIC DNA]</scope>
    <source>
        <strain evidence="2">cv. Punajuju</strain>
        <tissue evidence="1">Leaves</tissue>
    </source>
</reference>
<proteinExistence type="predicted"/>